<dbReference type="SMART" id="SM00191">
    <property type="entry name" value="Int_alpha"/>
    <property type="match status" value="2"/>
</dbReference>
<dbReference type="PANTHER" id="PTHR23220">
    <property type="entry name" value="INTEGRIN ALPHA"/>
    <property type="match status" value="1"/>
</dbReference>
<feature type="domain" description="Integrin alpha third immunoglobulin-like" evidence="12">
    <location>
        <begin position="558"/>
        <end position="770"/>
    </location>
</feature>
<evidence type="ECO:0000256" key="7">
    <source>
        <dbReference type="ARBA" id="ARBA00023136"/>
    </source>
</evidence>
<keyword evidence="7 11" id="KW-0472">Membrane</keyword>
<dbReference type="Gene3D" id="2.60.40.1530">
    <property type="entry name" value="ntegrin, alpha v. Chain A, domain 4"/>
    <property type="match status" value="1"/>
</dbReference>
<feature type="repeat" description="FG-GAP" evidence="10">
    <location>
        <begin position="179"/>
        <end position="242"/>
    </location>
</feature>
<keyword evidence="9" id="KW-0325">Glycoprotein</keyword>
<evidence type="ECO:0000256" key="2">
    <source>
        <dbReference type="ARBA" id="ARBA00008054"/>
    </source>
</evidence>
<reference evidence="13" key="1">
    <citation type="journal article" date="2017" name="Development">
        <title>Integrins are required for tissue organization and restriction of neurogenesis in regenerating planarians.</title>
        <authorList>
            <person name="Seebeck F."/>
            <person name="Maerz M."/>
            <person name="Meyer A.-W."/>
            <person name="Reuter H."/>
            <person name="Vogg M.C."/>
            <person name="Stehling M."/>
            <person name="Mildner K."/>
            <person name="Zeuschner D."/>
            <person name="Rabert F."/>
            <person name="Bartscherer K."/>
        </authorList>
    </citation>
    <scope>NUCLEOTIDE SEQUENCE</scope>
</reference>
<keyword evidence="11" id="KW-1133">Transmembrane helix</keyword>
<evidence type="ECO:0000259" key="12">
    <source>
        <dbReference type="Pfam" id="PF20806"/>
    </source>
</evidence>
<dbReference type="Pfam" id="PF01839">
    <property type="entry name" value="FG-GAP"/>
    <property type="match status" value="2"/>
</dbReference>
<dbReference type="SUPFAM" id="SSF69179">
    <property type="entry name" value="Integrin domains"/>
    <property type="match status" value="1"/>
</dbReference>
<evidence type="ECO:0000256" key="11">
    <source>
        <dbReference type="RuleBase" id="RU003762"/>
    </source>
</evidence>
<dbReference type="SUPFAM" id="SSF69318">
    <property type="entry name" value="Integrin alpha N-terminal domain"/>
    <property type="match status" value="1"/>
</dbReference>
<comment type="subcellular location">
    <subcellularLocation>
        <location evidence="1 11">Membrane</location>
        <topology evidence="1 11">Single-pass type I membrane protein</topology>
    </subcellularLocation>
</comment>
<evidence type="ECO:0000313" key="13">
    <source>
        <dbReference type="EMBL" id="APD13826.1"/>
    </source>
</evidence>
<dbReference type="GO" id="GO:0007229">
    <property type="term" value="P:integrin-mediated signaling pathway"/>
    <property type="evidence" value="ECO:0007669"/>
    <property type="project" value="UniProtKB-KW"/>
</dbReference>
<evidence type="ECO:0000256" key="3">
    <source>
        <dbReference type="ARBA" id="ARBA00022729"/>
    </source>
</evidence>
<dbReference type="Pfam" id="PF20806">
    <property type="entry name" value="Integrin_A_Ig_3"/>
    <property type="match status" value="1"/>
</dbReference>
<evidence type="ECO:0000256" key="6">
    <source>
        <dbReference type="ARBA" id="ARBA00023037"/>
    </source>
</evidence>
<evidence type="ECO:0000256" key="8">
    <source>
        <dbReference type="ARBA" id="ARBA00023170"/>
    </source>
</evidence>
<dbReference type="Gene3D" id="2.60.40.1460">
    <property type="entry name" value="Integrin domains. Chain A, domain 2"/>
    <property type="match status" value="1"/>
</dbReference>
<dbReference type="GO" id="GO:0098609">
    <property type="term" value="P:cell-cell adhesion"/>
    <property type="evidence" value="ECO:0007669"/>
    <property type="project" value="TreeGrafter"/>
</dbReference>
<dbReference type="AlphaFoldDB" id="A0A1P8CUU3"/>
<evidence type="ECO:0000256" key="1">
    <source>
        <dbReference type="ARBA" id="ARBA00004479"/>
    </source>
</evidence>
<dbReference type="OrthoDB" id="5317514at2759"/>
<dbReference type="EMBL" id="KX024593">
    <property type="protein sequence ID" value="APD13826.1"/>
    <property type="molecule type" value="mRNA"/>
</dbReference>
<dbReference type="GO" id="GO:0009897">
    <property type="term" value="C:external side of plasma membrane"/>
    <property type="evidence" value="ECO:0007669"/>
    <property type="project" value="TreeGrafter"/>
</dbReference>
<dbReference type="InterPro" id="IPR032695">
    <property type="entry name" value="Integrin_dom_sf"/>
</dbReference>
<keyword evidence="11" id="KW-0812">Transmembrane</keyword>
<dbReference type="PROSITE" id="PS51470">
    <property type="entry name" value="FG_GAP"/>
    <property type="match status" value="3"/>
</dbReference>
<dbReference type="GO" id="GO:0007160">
    <property type="term" value="P:cell-matrix adhesion"/>
    <property type="evidence" value="ECO:0007669"/>
    <property type="project" value="TreeGrafter"/>
</dbReference>
<dbReference type="InterPro" id="IPR028994">
    <property type="entry name" value="Integrin_alpha_N"/>
</dbReference>
<dbReference type="Gene3D" id="2.130.10.130">
    <property type="entry name" value="Integrin alpha, N-terminal"/>
    <property type="match status" value="1"/>
</dbReference>
<dbReference type="GO" id="GO:0033627">
    <property type="term" value="P:cell adhesion mediated by integrin"/>
    <property type="evidence" value="ECO:0007669"/>
    <property type="project" value="TreeGrafter"/>
</dbReference>
<keyword evidence="5 11" id="KW-0130">Cell adhesion</keyword>
<accession>A0A1P8CUU3</accession>
<evidence type="ECO:0000256" key="10">
    <source>
        <dbReference type="PROSITE-ProRule" id="PRU00803"/>
    </source>
</evidence>
<dbReference type="InterPro" id="IPR013519">
    <property type="entry name" value="Int_alpha_beta-p"/>
</dbReference>
<evidence type="ECO:0000256" key="9">
    <source>
        <dbReference type="ARBA" id="ARBA00023180"/>
    </source>
</evidence>
<keyword evidence="8 11" id="KW-0675">Receptor</keyword>
<sequence length="851" mass="95491">MAVGKIFRNPNVKSIVLGSPGISQYDSTRTQIKFGQVVIGKLIENSLEYVGVIFGEVFGSGYGYSVLAMDLNNDGMDELVVGAPFTNNNNGQVFVYWNIEMSQSNIEHKTIPLDVEKRLLLTSMKKLSNGQYGISLENIGDINKDFIQDLAVGAPFENDGTGAVYIYLGDRHQIIKLSQKIEGQMISPDLRGYGFSIFGKNEDLDSNTYPDFIVGSVLSGHVVGMRTRPIIRVYAENMVAETDMQLPYSFDSLKKCNSNGQEMPCIKLSVSIYYYYPDLTTCPSYASSKTIDYEIELDMPFIKPFAGRCLYFENKLNTVTGGGSINCKTPNSKSNSIINTFNILFPVNLFFNISLPIEITMKWSLNVSEVPKRNFLSDDLADLSNYPVLERVKNNLTNTIHFGVGCSPGSCQPILTMQAVLSLPTEGEQYILHMGNVSKFKLEIQMKNIATTDDNKAFRTYIILTYDAKKINLFSNNPDRKTSTSSGLIYAVNSPLNARQSDNATFECLLPNDFIENVKESIYINISIEAMSPQRHLRPIVLKIKVKMVANIDLKLLVTPDNYQYREDSLLGFSSITGEEKIGPKMKFSIALENNVQNSVILSSKLLIYFPWEISGNPTETDGQYLLYLLRIPKFSITTGNKKIACNVDILNNITNVIKTRIYQDIIPISKLEDVQLKKVTVPTNVPKLPNISDEIKFLPKDSDSGSISEWENIVLIDCFEGSARCVPVVCDLGPLSRQSGEITLQFDIRIWIHTLIENFLKYKFVYIDIPVFWVPLVDYDVVLQVPGGNYKKVRVVAANLQKPKPPASLDVIYAIIIAVSAGVILLATIVIILYKCNFFRRQNVGKRRWK</sequence>
<dbReference type="GO" id="GO:0008305">
    <property type="term" value="C:integrin complex"/>
    <property type="evidence" value="ECO:0007669"/>
    <property type="project" value="InterPro"/>
</dbReference>
<keyword evidence="3" id="KW-0732">Signal</keyword>
<dbReference type="InterPro" id="IPR000413">
    <property type="entry name" value="Integrin_alpha"/>
</dbReference>
<feature type="repeat" description="FG-GAP" evidence="10">
    <location>
        <begin position="118"/>
        <end position="176"/>
    </location>
</feature>
<name>A0A1P8CUU3_SCHMD</name>
<dbReference type="PANTHER" id="PTHR23220:SF83">
    <property type="entry name" value="INTEGRIN ALPHA-PS3-RELATED"/>
    <property type="match status" value="1"/>
</dbReference>
<proteinExistence type="evidence at transcript level"/>
<dbReference type="Gene3D" id="1.20.5.930">
    <property type="entry name" value="Bicelle-embedded integrin alpha(iib) transmembrane segment"/>
    <property type="match status" value="1"/>
</dbReference>
<protein>
    <submittedName>
        <fullName evidence="13">Alpha-int-3</fullName>
    </submittedName>
</protein>
<dbReference type="PRINTS" id="PR01185">
    <property type="entry name" value="INTEGRINA"/>
</dbReference>
<comment type="similarity">
    <text evidence="2 11">Belongs to the integrin alpha chain family.</text>
</comment>
<feature type="repeat" description="FG-GAP" evidence="10">
    <location>
        <begin position="48"/>
        <end position="105"/>
    </location>
</feature>
<feature type="transmembrane region" description="Helical" evidence="11">
    <location>
        <begin position="812"/>
        <end position="835"/>
    </location>
</feature>
<evidence type="ECO:0000256" key="4">
    <source>
        <dbReference type="ARBA" id="ARBA00022737"/>
    </source>
</evidence>
<keyword evidence="6 11" id="KW-0401">Integrin</keyword>
<keyword evidence="4" id="KW-0677">Repeat</keyword>
<dbReference type="InterPro" id="IPR013517">
    <property type="entry name" value="FG-GAP"/>
</dbReference>
<evidence type="ECO:0000256" key="5">
    <source>
        <dbReference type="ARBA" id="ARBA00022889"/>
    </source>
</evidence>
<dbReference type="GO" id="GO:0005178">
    <property type="term" value="F:integrin binding"/>
    <property type="evidence" value="ECO:0007669"/>
    <property type="project" value="TreeGrafter"/>
</dbReference>
<organism evidence="13">
    <name type="scientific">Schmidtea mediterranea</name>
    <name type="common">Freshwater planarian flatworm</name>
    <dbReference type="NCBI Taxonomy" id="79327"/>
    <lineage>
        <taxon>Eukaryota</taxon>
        <taxon>Metazoa</taxon>
        <taxon>Spiralia</taxon>
        <taxon>Lophotrochozoa</taxon>
        <taxon>Platyhelminthes</taxon>
        <taxon>Rhabditophora</taxon>
        <taxon>Seriata</taxon>
        <taxon>Tricladida</taxon>
        <taxon>Continenticola</taxon>
        <taxon>Geoplanoidea</taxon>
        <taxon>Dugesiidae</taxon>
        <taxon>Schmidtea</taxon>
    </lineage>
</organism>
<dbReference type="InterPro" id="IPR048286">
    <property type="entry name" value="Integrin_alpha_Ig-like_3"/>
</dbReference>